<evidence type="ECO:0000259" key="9">
    <source>
        <dbReference type="SMART" id="SM00650"/>
    </source>
</evidence>
<feature type="binding site" evidence="7 8">
    <location>
        <position position="55"/>
    </location>
    <ligand>
        <name>S-adenosyl-L-methionine</name>
        <dbReference type="ChEBI" id="CHEBI:59789"/>
    </ligand>
</feature>
<evidence type="ECO:0000313" key="11">
    <source>
        <dbReference type="Proteomes" id="UP000094622"/>
    </source>
</evidence>
<keyword evidence="5 7" id="KW-0949">S-adenosyl-L-methionine</keyword>
<dbReference type="InterPro" id="IPR029063">
    <property type="entry name" value="SAM-dependent_MTases_sf"/>
</dbReference>
<proteinExistence type="inferred from homology"/>
<dbReference type="InterPro" id="IPR001737">
    <property type="entry name" value="KsgA/Erm"/>
</dbReference>
<dbReference type="PATRIC" id="fig|1439726.3.peg.3250"/>
<evidence type="ECO:0000256" key="6">
    <source>
        <dbReference type="ARBA" id="ARBA00022884"/>
    </source>
</evidence>
<dbReference type="InterPro" id="IPR023165">
    <property type="entry name" value="rRNA_Ade_diMease-like_C"/>
</dbReference>
<keyword evidence="4 7" id="KW-0808">Transferase</keyword>
<dbReference type="PANTHER" id="PTHR11727">
    <property type="entry name" value="DIMETHYLADENOSINE TRANSFERASE"/>
    <property type="match status" value="1"/>
</dbReference>
<dbReference type="GO" id="GO:0003723">
    <property type="term" value="F:RNA binding"/>
    <property type="evidence" value="ECO:0007669"/>
    <property type="project" value="UniProtKB-UniRule"/>
</dbReference>
<keyword evidence="2 7" id="KW-0698">rRNA processing</keyword>
<evidence type="ECO:0000256" key="3">
    <source>
        <dbReference type="ARBA" id="ARBA00022603"/>
    </source>
</evidence>
<evidence type="ECO:0000256" key="5">
    <source>
        <dbReference type="ARBA" id="ARBA00022691"/>
    </source>
</evidence>
<dbReference type="HAMAP" id="MF_00607">
    <property type="entry name" value="16SrRNA_methyltr_A"/>
    <property type="match status" value="1"/>
</dbReference>
<comment type="caution">
    <text evidence="10">The sequence shown here is derived from an EMBL/GenBank/DDBJ whole genome shotgun (WGS) entry which is preliminary data.</text>
</comment>
<dbReference type="Gene3D" id="3.40.50.150">
    <property type="entry name" value="Vaccinia Virus protein VP39"/>
    <property type="match status" value="1"/>
</dbReference>
<dbReference type="RefSeq" id="WP_069307527.1">
    <property type="nucleotide sequence ID" value="NZ_MCRJ01000083.1"/>
</dbReference>
<dbReference type="SUPFAM" id="SSF53335">
    <property type="entry name" value="S-adenosyl-L-methionine-dependent methyltransferases"/>
    <property type="match status" value="1"/>
</dbReference>
<feature type="binding site" evidence="7 8">
    <location>
        <position position="77"/>
    </location>
    <ligand>
        <name>S-adenosyl-L-methionine</name>
        <dbReference type="ChEBI" id="CHEBI:59789"/>
    </ligand>
</feature>
<dbReference type="PROSITE" id="PS01131">
    <property type="entry name" value="RRNA_A_DIMETH"/>
    <property type="match status" value="1"/>
</dbReference>
<feature type="domain" description="Ribosomal RNA adenine methylase transferase N-terminal" evidence="9">
    <location>
        <begin position="35"/>
        <end position="210"/>
    </location>
</feature>
<dbReference type="GO" id="GO:0005829">
    <property type="term" value="C:cytosol"/>
    <property type="evidence" value="ECO:0007669"/>
    <property type="project" value="TreeGrafter"/>
</dbReference>
<dbReference type="SMART" id="SM00650">
    <property type="entry name" value="rADc"/>
    <property type="match status" value="1"/>
</dbReference>
<comment type="catalytic activity">
    <reaction evidence="7">
        <text>adenosine(1518)/adenosine(1519) in 16S rRNA + 4 S-adenosyl-L-methionine = N(6)-dimethyladenosine(1518)/N(6)-dimethyladenosine(1519) in 16S rRNA + 4 S-adenosyl-L-homocysteine + 4 H(+)</text>
        <dbReference type="Rhea" id="RHEA:19609"/>
        <dbReference type="Rhea" id="RHEA-COMP:10232"/>
        <dbReference type="Rhea" id="RHEA-COMP:10233"/>
        <dbReference type="ChEBI" id="CHEBI:15378"/>
        <dbReference type="ChEBI" id="CHEBI:57856"/>
        <dbReference type="ChEBI" id="CHEBI:59789"/>
        <dbReference type="ChEBI" id="CHEBI:74411"/>
        <dbReference type="ChEBI" id="CHEBI:74493"/>
        <dbReference type="EC" id="2.1.1.182"/>
    </reaction>
</comment>
<organism evidence="10 11">
    <name type="scientific">Methylobrevis pamukkalensis</name>
    <dbReference type="NCBI Taxonomy" id="1439726"/>
    <lineage>
        <taxon>Bacteria</taxon>
        <taxon>Pseudomonadati</taxon>
        <taxon>Pseudomonadota</taxon>
        <taxon>Alphaproteobacteria</taxon>
        <taxon>Hyphomicrobiales</taxon>
        <taxon>Pleomorphomonadaceae</taxon>
        <taxon>Methylobrevis</taxon>
    </lineage>
</organism>
<dbReference type="AlphaFoldDB" id="A0A1E3GZW6"/>
<evidence type="ECO:0000313" key="10">
    <source>
        <dbReference type="EMBL" id="ODN69597.1"/>
    </source>
</evidence>
<comment type="function">
    <text evidence="7">Specifically dimethylates two adjacent adenosines (A1518 and A1519) in the loop of a conserved hairpin near the 3'-end of 16S rRNA in the 30S particle. May play a critical role in biogenesis of 30S subunits.</text>
</comment>
<dbReference type="EMBL" id="MCRJ01000083">
    <property type="protein sequence ID" value="ODN69597.1"/>
    <property type="molecule type" value="Genomic_DNA"/>
</dbReference>
<dbReference type="PROSITE" id="PS51689">
    <property type="entry name" value="SAM_RNA_A_N6_MT"/>
    <property type="match status" value="1"/>
</dbReference>
<name>A0A1E3GZW6_9HYPH</name>
<accession>A0A1E3GZW6</accession>
<evidence type="ECO:0000256" key="1">
    <source>
        <dbReference type="ARBA" id="ARBA00022490"/>
    </source>
</evidence>
<feature type="binding site" evidence="7 8">
    <location>
        <position position="103"/>
    </location>
    <ligand>
        <name>S-adenosyl-L-methionine</name>
        <dbReference type="ChEBI" id="CHEBI:59789"/>
    </ligand>
</feature>
<dbReference type="FunFam" id="1.10.8.100:FF:000001">
    <property type="entry name" value="Ribosomal RNA small subunit methyltransferase A"/>
    <property type="match status" value="1"/>
</dbReference>
<feature type="binding site" evidence="7 8">
    <location>
        <position position="122"/>
    </location>
    <ligand>
        <name>S-adenosyl-L-methionine</name>
        <dbReference type="ChEBI" id="CHEBI:59789"/>
    </ligand>
</feature>
<dbReference type="InterPro" id="IPR020596">
    <property type="entry name" value="rRNA_Ade_Mease_Trfase_CS"/>
</dbReference>
<dbReference type="EC" id="2.1.1.182" evidence="7"/>
<dbReference type="GO" id="GO:0052908">
    <property type="term" value="F:16S rRNA (adenine(1518)-N(6)/adenine(1519)-N(6))-dimethyltransferase activity"/>
    <property type="evidence" value="ECO:0007669"/>
    <property type="project" value="UniProtKB-EC"/>
</dbReference>
<dbReference type="Proteomes" id="UP000094622">
    <property type="component" value="Unassembled WGS sequence"/>
</dbReference>
<gene>
    <name evidence="7 10" type="primary">rsmA</name>
    <name evidence="7" type="synonym">ksgA</name>
    <name evidence="10" type="ORF">A6302_03093</name>
</gene>
<feature type="binding site" evidence="7 8">
    <location>
        <position position="28"/>
    </location>
    <ligand>
        <name>S-adenosyl-L-methionine</name>
        <dbReference type="ChEBI" id="CHEBI:59789"/>
    </ligand>
</feature>
<dbReference type="Pfam" id="PF00398">
    <property type="entry name" value="RrnaAD"/>
    <property type="match status" value="1"/>
</dbReference>
<keyword evidence="11" id="KW-1185">Reference proteome</keyword>
<reference evidence="10 11" key="1">
    <citation type="submission" date="2016-07" db="EMBL/GenBank/DDBJ databases">
        <title>Draft Genome Sequence of Methylobrevis pamukkalensis PK2.</title>
        <authorList>
            <person name="Vasilenko O.V."/>
            <person name="Doronina N.V."/>
            <person name="Shmareva M.N."/>
            <person name="Tarlachkov S.V."/>
            <person name="Mustakhimov I."/>
            <person name="Trotsenko Y.A."/>
        </authorList>
    </citation>
    <scope>NUCLEOTIDE SEQUENCE [LARGE SCALE GENOMIC DNA]</scope>
    <source>
        <strain evidence="10 11">PK2</strain>
    </source>
</reference>
<evidence type="ECO:0000256" key="4">
    <source>
        <dbReference type="ARBA" id="ARBA00022679"/>
    </source>
</evidence>
<dbReference type="Gene3D" id="1.10.8.100">
    <property type="entry name" value="Ribosomal RNA adenine dimethylase-like, domain 2"/>
    <property type="match status" value="1"/>
</dbReference>
<dbReference type="PANTHER" id="PTHR11727:SF7">
    <property type="entry name" value="DIMETHYLADENOSINE TRANSFERASE-RELATED"/>
    <property type="match status" value="1"/>
</dbReference>
<feature type="binding site" evidence="7 8">
    <location>
        <position position="30"/>
    </location>
    <ligand>
        <name>S-adenosyl-L-methionine</name>
        <dbReference type="ChEBI" id="CHEBI:59789"/>
    </ligand>
</feature>
<keyword evidence="6 7" id="KW-0694">RNA-binding</keyword>
<sequence length="285" mass="30414">MSAIDDLPPLSDVVRTHGLSAQKSLGQNFLFDLNLTSRIARTAGSLTDTTVVEVGPGPGGLTRALLANGARKVIAIERDRRCLPALAEIAERYPGRLEVIEGDALAIDIGAIAEGPIRIIANLPYNIGTQLLIGWLSADPWPPWWQSLTLMFQKEVAQRIVATESDDAYGRLGVMAGWRTQATMMFDISPKAFVPPPKITSSVVHLVPRATPLPCRLAALETVTAAAFGQRRKMLRQSLKSLGRDSLALLEAASIDPTVRAETVPVAGFVALANAFDAGAGVSDT</sequence>
<protein>
    <recommendedName>
        <fullName evidence="7">Ribosomal RNA small subunit methyltransferase A</fullName>
        <ecNumber evidence="7">2.1.1.182</ecNumber>
    </recommendedName>
    <alternativeName>
        <fullName evidence="7">16S rRNA (adenine(1518)-N(6)/adenine(1519)-N(6))-dimethyltransferase</fullName>
    </alternativeName>
    <alternativeName>
        <fullName evidence="7">16S rRNA dimethyladenosine transferase</fullName>
    </alternativeName>
    <alternativeName>
        <fullName evidence="7">16S rRNA dimethylase</fullName>
    </alternativeName>
    <alternativeName>
        <fullName evidence="7">S-adenosylmethionine-6-N', N'-adenosyl(rRNA) dimethyltransferase</fullName>
    </alternativeName>
</protein>
<dbReference type="InterPro" id="IPR020598">
    <property type="entry name" value="rRNA_Ade_methylase_Trfase_N"/>
</dbReference>
<evidence type="ECO:0000256" key="8">
    <source>
        <dbReference type="PROSITE-ProRule" id="PRU01026"/>
    </source>
</evidence>
<keyword evidence="3 7" id="KW-0489">Methyltransferase</keyword>
<evidence type="ECO:0000256" key="2">
    <source>
        <dbReference type="ARBA" id="ARBA00022552"/>
    </source>
</evidence>
<dbReference type="InterPro" id="IPR011530">
    <property type="entry name" value="rRNA_adenine_dimethylase"/>
</dbReference>
<comment type="similarity">
    <text evidence="7">Belongs to the class I-like SAM-binding methyltransferase superfamily. rRNA adenine N(6)-methyltransferase family. RsmA subfamily.</text>
</comment>
<dbReference type="CDD" id="cd02440">
    <property type="entry name" value="AdoMet_MTases"/>
    <property type="match status" value="1"/>
</dbReference>
<dbReference type="NCBIfam" id="TIGR00755">
    <property type="entry name" value="ksgA"/>
    <property type="match status" value="1"/>
</dbReference>
<evidence type="ECO:0000256" key="7">
    <source>
        <dbReference type="HAMAP-Rule" id="MF_00607"/>
    </source>
</evidence>
<dbReference type="OrthoDB" id="9814755at2"/>
<comment type="subcellular location">
    <subcellularLocation>
        <location evidence="7">Cytoplasm</location>
    </subcellularLocation>
</comment>
<keyword evidence="1 7" id="KW-0963">Cytoplasm</keyword>